<keyword evidence="4" id="KW-0028">Amino-acid biosynthesis</keyword>
<sequence length="253" mass="26930">MLPDILQKILAAKRDALAVAKATLPQTELARRCADLPPTRGFADALDAPGVRVIAEAKLASPSKGLIAPDYDPARAVRRYEALGAAACSVLTEERFFRGSLADLRAARAATDLPLLRKDFVFDAYQLFEARAAGADAVLLIAAMLPNAPLADLAAQAHALGLDVLGEAHDAEEVDRLVALGLRVIGVNARDLRTFRTDLAAVRGLLSRIPADRIAVAESAITCKADLEATGARRCLVGEALMRDPDLLPRLLK</sequence>
<evidence type="ECO:0000256" key="1">
    <source>
        <dbReference type="ARBA" id="ARBA00001633"/>
    </source>
</evidence>
<evidence type="ECO:0000256" key="3">
    <source>
        <dbReference type="ARBA" id="ARBA00012362"/>
    </source>
</evidence>
<dbReference type="InterPro" id="IPR013785">
    <property type="entry name" value="Aldolase_TIM"/>
</dbReference>
<dbReference type="EMBL" id="DVOR01000186">
    <property type="protein sequence ID" value="HIV09606.1"/>
    <property type="molecule type" value="Genomic_DNA"/>
</dbReference>
<evidence type="ECO:0000313" key="10">
    <source>
        <dbReference type="EMBL" id="HIV09606.1"/>
    </source>
</evidence>
<keyword evidence="8" id="KW-0456">Lyase</keyword>
<dbReference type="GO" id="GO:0000162">
    <property type="term" value="P:L-tryptophan biosynthetic process"/>
    <property type="evidence" value="ECO:0007669"/>
    <property type="project" value="UniProtKB-KW"/>
</dbReference>
<evidence type="ECO:0000256" key="6">
    <source>
        <dbReference type="ARBA" id="ARBA00022822"/>
    </source>
</evidence>
<comment type="catalytic activity">
    <reaction evidence="1">
        <text>1-(2-carboxyphenylamino)-1-deoxy-D-ribulose 5-phosphate + H(+) = (1S,2R)-1-C-(indol-3-yl)glycerol 3-phosphate + CO2 + H2O</text>
        <dbReference type="Rhea" id="RHEA:23476"/>
        <dbReference type="ChEBI" id="CHEBI:15377"/>
        <dbReference type="ChEBI" id="CHEBI:15378"/>
        <dbReference type="ChEBI" id="CHEBI:16526"/>
        <dbReference type="ChEBI" id="CHEBI:58613"/>
        <dbReference type="ChEBI" id="CHEBI:58866"/>
        <dbReference type="EC" id="4.1.1.48"/>
    </reaction>
</comment>
<dbReference type="EC" id="4.1.1.48" evidence="3"/>
<dbReference type="Gene3D" id="3.20.20.70">
    <property type="entry name" value="Aldolase class I"/>
    <property type="match status" value="1"/>
</dbReference>
<keyword evidence="5" id="KW-0210">Decarboxylase</keyword>
<feature type="domain" description="Indole-3-glycerol phosphate synthase" evidence="9">
    <location>
        <begin position="6"/>
        <end position="247"/>
    </location>
</feature>
<dbReference type="Pfam" id="PF00218">
    <property type="entry name" value="IGPS"/>
    <property type="match status" value="1"/>
</dbReference>
<dbReference type="InterPro" id="IPR045186">
    <property type="entry name" value="Indole-3-glycerol_P_synth"/>
</dbReference>
<evidence type="ECO:0000256" key="2">
    <source>
        <dbReference type="ARBA" id="ARBA00004696"/>
    </source>
</evidence>
<evidence type="ECO:0000313" key="11">
    <source>
        <dbReference type="Proteomes" id="UP000886845"/>
    </source>
</evidence>
<dbReference type="AlphaFoldDB" id="A0A9D1NP11"/>
<dbReference type="FunFam" id="3.20.20.70:FF:000024">
    <property type="entry name" value="Indole-3-glycerol phosphate synthase"/>
    <property type="match status" value="1"/>
</dbReference>
<dbReference type="SUPFAM" id="SSF51366">
    <property type="entry name" value="Ribulose-phoshate binding barrel"/>
    <property type="match status" value="1"/>
</dbReference>
<evidence type="ECO:0000256" key="8">
    <source>
        <dbReference type="ARBA" id="ARBA00023239"/>
    </source>
</evidence>
<dbReference type="PANTHER" id="PTHR22854">
    <property type="entry name" value="TRYPTOPHAN BIOSYNTHESIS PROTEIN"/>
    <property type="match status" value="1"/>
</dbReference>
<dbReference type="PANTHER" id="PTHR22854:SF2">
    <property type="entry name" value="INDOLE-3-GLYCEROL-PHOSPHATE SYNTHASE"/>
    <property type="match status" value="1"/>
</dbReference>
<dbReference type="GO" id="GO:0004640">
    <property type="term" value="F:phosphoribosylanthranilate isomerase activity"/>
    <property type="evidence" value="ECO:0007669"/>
    <property type="project" value="TreeGrafter"/>
</dbReference>
<reference evidence="10" key="2">
    <citation type="journal article" date="2021" name="PeerJ">
        <title>Extensive microbial diversity within the chicken gut microbiome revealed by metagenomics and culture.</title>
        <authorList>
            <person name="Gilroy R."/>
            <person name="Ravi A."/>
            <person name="Getino M."/>
            <person name="Pursley I."/>
            <person name="Horton D.L."/>
            <person name="Alikhan N.F."/>
            <person name="Baker D."/>
            <person name="Gharbi K."/>
            <person name="Hall N."/>
            <person name="Watson M."/>
            <person name="Adriaenssens E.M."/>
            <person name="Foster-Nyarko E."/>
            <person name="Jarju S."/>
            <person name="Secka A."/>
            <person name="Antonio M."/>
            <person name="Oren A."/>
            <person name="Chaudhuri R.R."/>
            <person name="La Ragione R."/>
            <person name="Hildebrand F."/>
            <person name="Pallen M.J."/>
        </authorList>
    </citation>
    <scope>NUCLEOTIDE SEQUENCE</scope>
    <source>
        <strain evidence="10">35461</strain>
    </source>
</reference>
<protein>
    <recommendedName>
        <fullName evidence="3">indole-3-glycerol-phosphate synthase</fullName>
        <ecNumber evidence="3">4.1.1.48</ecNumber>
    </recommendedName>
</protein>
<comment type="pathway">
    <text evidence="2">Amino-acid biosynthesis; L-tryptophan biosynthesis; L-tryptophan from chorismate: step 4/5.</text>
</comment>
<evidence type="ECO:0000256" key="5">
    <source>
        <dbReference type="ARBA" id="ARBA00022793"/>
    </source>
</evidence>
<accession>A0A9D1NP11</accession>
<dbReference type="GO" id="GO:0004425">
    <property type="term" value="F:indole-3-glycerol-phosphate synthase activity"/>
    <property type="evidence" value="ECO:0007669"/>
    <property type="project" value="UniProtKB-EC"/>
</dbReference>
<dbReference type="InterPro" id="IPR011060">
    <property type="entry name" value="RibuloseP-bd_barrel"/>
</dbReference>
<reference evidence="10" key="1">
    <citation type="submission" date="2020-10" db="EMBL/GenBank/DDBJ databases">
        <authorList>
            <person name="Gilroy R."/>
        </authorList>
    </citation>
    <scope>NUCLEOTIDE SEQUENCE</scope>
    <source>
        <strain evidence="10">35461</strain>
    </source>
</reference>
<organism evidence="10 11">
    <name type="scientific">Candidatus Spyradenecus faecavium</name>
    <dbReference type="NCBI Taxonomy" id="2840947"/>
    <lineage>
        <taxon>Bacteria</taxon>
        <taxon>Pseudomonadati</taxon>
        <taxon>Lentisphaerota</taxon>
        <taxon>Lentisphaeria</taxon>
        <taxon>Lentisphaerales</taxon>
        <taxon>Lentisphaeraceae</taxon>
        <taxon>Lentisphaeraceae incertae sedis</taxon>
        <taxon>Candidatus Spyradenecus</taxon>
    </lineage>
</organism>
<evidence type="ECO:0000259" key="9">
    <source>
        <dbReference type="Pfam" id="PF00218"/>
    </source>
</evidence>
<proteinExistence type="predicted"/>
<keyword evidence="7" id="KW-0057">Aromatic amino acid biosynthesis</keyword>
<comment type="caution">
    <text evidence="10">The sequence shown here is derived from an EMBL/GenBank/DDBJ whole genome shotgun (WGS) entry which is preliminary data.</text>
</comment>
<dbReference type="Proteomes" id="UP000886845">
    <property type="component" value="Unassembled WGS sequence"/>
</dbReference>
<name>A0A9D1NP11_9BACT</name>
<evidence type="ECO:0000256" key="4">
    <source>
        <dbReference type="ARBA" id="ARBA00022605"/>
    </source>
</evidence>
<dbReference type="CDD" id="cd00331">
    <property type="entry name" value="IGPS"/>
    <property type="match status" value="1"/>
</dbReference>
<dbReference type="InterPro" id="IPR013798">
    <property type="entry name" value="Indole-3-glycerol_P_synth_dom"/>
</dbReference>
<gene>
    <name evidence="10" type="ORF">IAC79_05800</name>
</gene>
<keyword evidence="6" id="KW-0822">Tryptophan biosynthesis</keyword>
<evidence type="ECO:0000256" key="7">
    <source>
        <dbReference type="ARBA" id="ARBA00023141"/>
    </source>
</evidence>